<gene>
    <name evidence="3" type="ORF">H8R26_05625</name>
</gene>
<organism evidence="3 4">
    <name type="scientific">Flavobacterium turcicum</name>
    <dbReference type="NCBI Taxonomy" id="2764718"/>
    <lineage>
        <taxon>Bacteria</taxon>
        <taxon>Pseudomonadati</taxon>
        <taxon>Bacteroidota</taxon>
        <taxon>Flavobacteriia</taxon>
        <taxon>Flavobacteriales</taxon>
        <taxon>Flavobacteriaceae</taxon>
        <taxon>Flavobacterium</taxon>
    </lineage>
</organism>
<keyword evidence="4" id="KW-1185">Reference proteome</keyword>
<feature type="region of interest" description="Disordered" evidence="1">
    <location>
        <begin position="143"/>
        <end position="177"/>
    </location>
</feature>
<dbReference type="Proteomes" id="UP000621670">
    <property type="component" value="Unassembled WGS sequence"/>
</dbReference>
<feature type="signal peptide" evidence="2">
    <location>
        <begin position="1"/>
        <end position="21"/>
    </location>
</feature>
<feature type="chain" id="PRO_5046069723" evidence="2">
    <location>
        <begin position="22"/>
        <end position="177"/>
    </location>
</feature>
<reference evidence="3 4" key="1">
    <citation type="submission" date="2020-08" db="EMBL/GenBank/DDBJ databases">
        <title>Description of novel Flavobacterium F-400 isolate.</title>
        <authorList>
            <person name="Saticioglu I."/>
            <person name="Duman M."/>
            <person name="Altun S."/>
        </authorList>
    </citation>
    <scope>NUCLEOTIDE SEQUENCE [LARGE SCALE GENOMIC DNA]</scope>
    <source>
        <strain evidence="3 4">F-400</strain>
    </source>
</reference>
<accession>A0ABR7JEG3</accession>
<proteinExistence type="predicted"/>
<evidence type="ECO:0000313" key="4">
    <source>
        <dbReference type="Proteomes" id="UP000621670"/>
    </source>
</evidence>
<comment type="caution">
    <text evidence="3">The sequence shown here is derived from an EMBL/GenBank/DDBJ whole genome shotgun (WGS) entry which is preliminary data.</text>
</comment>
<evidence type="ECO:0000256" key="1">
    <source>
        <dbReference type="SAM" id="MobiDB-lite"/>
    </source>
</evidence>
<sequence>MKTYKLLAVALLLFASSTIEAQVSVNVNIGRAPQWGPVGYNDVSYYYIPDIEAYYDVRATQFIYFGDGRWVRSRTLPYRYRNYDLYRGYKVVLTDYRGSRPYANFNTHKVKYYHGYRGRPQRNIGRNDRDVYVTKTYVDKRKYYDRDHDRGRGHDDHRKGGRGHDDHERGGRGHDRD</sequence>
<name>A0ABR7JEG3_9FLAO</name>
<protein>
    <submittedName>
        <fullName evidence="3">Uncharacterized protein</fullName>
    </submittedName>
</protein>
<keyword evidence="2" id="KW-0732">Signal</keyword>
<evidence type="ECO:0000256" key="2">
    <source>
        <dbReference type="SAM" id="SignalP"/>
    </source>
</evidence>
<evidence type="ECO:0000313" key="3">
    <source>
        <dbReference type="EMBL" id="MBC5862896.1"/>
    </source>
</evidence>
<dbReference type="RefSeq" id="WP_166134177.1">
    <property type="nucleotide sequence ID" value="NZ_JAAOBY010000002.1"/>
</dbReference>
<dbReference type="EMBL" id="JACRUM010000002">
    <property type="protein sequence ID" value="MBC5862896.1"/>
    <property type="molecule type" value="Genomic_DNA"/>
</dbReference>